<organism evidence="2 3">
    <name type="scientific">Powellomyces hirtus</name>
    <dbReference type="NCBI Taxonomy" id="109895"/>
    <lineage>
        <taxon>Eukaryota</taxon>
        <taxon>Fungi</taxon>
        <taxon>Fungi incertae sedis</taxon>
        <taxon>Chytridiomycota</taxon>
        <taxon>Chytridiomycota incertae sedis</taxon>
        <taxon>Chytridiomycetes</taxon>
        <taxon>Spizellomycetales</taxon>
        <taxon>Powellomycetaceae</taxon>
        <taxon>Powellomyces</taxon>
    </lineage>
</organism>
<evidence type="ECO:0000313" key="2">
    <source>
        <dbReference type="EMBL" id="TPX57201.1"/>
    </source>
</evidence>
<proteinExistence type="predicted"/>
<name>A0A507E0D7_9FUNG</name>
<evidence type="ECO:0000256" key="1">
    <source>
        <dbReference type="SAM" id="Phobius"/>
    </source>
</evidence>
<dbReference type="InterPro" id="IPR022564">
    <property type="entry name" value="DUF2678"/>
</dbReference>
<dbReference type="AlphaFoldDB" id="A0A507E0D7"/>
<comment type="caution">
    <text evidence="2">The sequence shown here is derived from an EMBL/GenBank/DDBJ whole genome shotgun (WGS) entry which is preliminary data.</text>
</comment>
<reference evidence="2 3" key="1">
    <citation type="journal article" date="2019" name="Sci. Rep.">
        <title>Comparative genomics of chytrid fungi reveal insights into the obligate biotrophic and pathogenic lifestyle of Synchytrium endobioticum.</title>
        <authorList>
            <person name="van de Vossenberg B.T.L.H."/>
            <person name="Warris S."/>
            <person name="Nguyen H.D.T."/>
            <person name="van Gent-Pelzer M.P.E."/>
            <person name="Joly D.L."/>
            <person name="van de Geest H.C."/>
            <person name="Bonants P.J.M."/>
            <person name="Smith D.S."/>
            <person name="Levesque C.A."/>
            <person name="van der Lee T.A.J."/>
        </authorList>
    </citation>
    <scope>NUCLEOTIDE SEQUENCE [LARGE SCALE GENOMIC DNA]</scope>
    <source>
        <strain evidence="2 3">CBS 809.83</strain>
    </source>
</reference>
<feature type="transmembrane region" description="Helical" evidence="1">
    <location>
        <begin position="36"/>
        <end position="58"/>
    </location>
</feature>
<keyword evidence="1" id="KW-1133">Transmembrane helix</keyword>
<dbReference type="PANTHER" id="PTHR28603:SF1">
    <property type="entry name" value="TRANSMEMBRANE PROTEIN 243"/>
    <property type="match status" value="1"/>
</dbReference>
<dbReference type="Proteomes" id="UP000318582">
    <property type="component" value="Unassembled WGS sequence"/>
</dbReference>
<feature type="transmembrane region" description="Helical" evidence="1">
    <location>
        <begin position="95"/>
        <end position="116"/>
    </location>
</feature>
<evidence type="ECO:0000313" key="3">
    <source>
        <dbReference type="Proteomes" id="UP000318582"/>
    </source>
</evidence>
<feature type="transmembrane region" description="Helical" evidence="1">
    <location>
        <begin position="64"/>
        <end position="83"/>
    </location>
</feature>
<protein>
    <submittedName>
        <fullName evidence="2">Uncharacterized protein</fullName>
    </submittedName>
</protein>
<accession>A0A507E0D7</accession>
<keyword evidence="1" id="KW-0812">Transmembrane</keyword>
<dbReference type="Pfam" id="PF10856">
    <property type="entry name" value="DUF2678"/>
    <property type="match status" value="1"/>
</dbReference>
<dbReference type="EMBL" id="QEAQ01000056">
    <property type="protein sequence ID" value="TPX57201.1"/>
    <property type="molecule type" value="Genomic_DNA"/>
</dbReference>
<sequence>MARNPFADETPLYDGAESDEPLFLHPTSRDRMIENAIGIGLGLFVALTFIFSIITGFSTSSNNLFMGIALLAFSAVTAQLIGWYRLGDLDPKFKIAILTMGASVLLLAIVANVYFWSPPTVNPVCSNMSHGDNGDKDLVPLLYDTLTHTCWYKCPTGQGLDMSVAAPGACKAFAPAP</sequence>
<gene>
    <name evidence="2" type="ORF">PhCBS80983_g03988</name>
</gene>
<dbReference type="PANTHER" id="PTHR28603">
    <property type="entry name" value="TRANSMEMBRANE PROTEIN 243"/>
    <property type="match status" value="1"/>
</dbReference>
<keyword evidence="1" id="KW-0472">Membrane</keyword>
<keyword evidence="3" id="KW-1185">Reference proteome</keyword>